<dbReference type="Proteomes" id="UP000095767">
    <property type="component" value="Unassembled WGS sequence"/>
</dbReference>
<dbReference type="AlphaFoldDB" id="A0A1E5WGG9"/>
<evidence type="ECO:0000313" key="2">
    <source>
        <dbReference type="EMBL" id="OEL36492.1"/>
    </source>
</evidence>
<evidence type="ECO:0000313" key="3">
    <source>
        <dbReference type="Proteomes" id="UP000095767"/>
    </source>
</evidence>
<comment type="caution">
    <text evidence="2">The sequence shown here is derived from an EMBL/GenBank/DDBJ whole genome shotgun (WGS) entry which is preliminary data.</text>
</comment>
<accession>A0A1E5WGG9</accession>
<gene>
    <name evidence="2" type="ORF">BAE44_0002488</name>
</gene>
<sequence length="172" mass="19705">MPLFLSDGETALMSWKQGYAVTRRQNSALAAWRTSPVILVPRTASRVPYRRRPKPRSILEIMCSYIKHMQMQFPWDNPFTDGGPGRVQEEILCSYRLEGPGPAEELTEEETKETAPIREETKATAPTRDNGRRAVHNGNRTTTTAVQSSWYRKGHDAGAIHSPPSRYRWRHR</sequence>
<feature type="compositionally biased region" description="Polar residues" evidence="1">
    <location>
        <begin position="138"/>
        <end position="150"/>
    </location>
</feature>
<dbReference type="EMBL" id="LWDX02009021">
    <property type="protein sequence ID" value="OEL36492.1"/>
    <property type="molecule type" value="Genomic_DNA"/>
</dbReference>
<name>A0A1E5WGG9_9POAL</name>
<protein>
    <submittedName>
        <fullName evidence="2">Uncharacterized protein</fullName>
    </submittedName>
</protein>
<feature type="compositionally biased region" description="Basic and acidic residues" evidence="1">
    <location>
        <begin position="112"/>
        <end position="122"/>
    </location>
</feature>
<feature type="region of interest" description="Disordered" evidence="1">
    <location>
        <begin position="100"/>
        <end position="172"/>
    </location>
</feature>
<organism evidence="2 3">
    <name type="scientific">Dichanthelium oligosanthes</name>
    <dbReference type="NCBI Taxonomy" id="888268"/>
    <lineage>
        <taxon>Eukaryota</taxon>
        <taxon>Viridiplantae</taxon>
        <taxon>Streptophyta</taxon>
        <taxon>Embryophyta</taxon>
        <taxon>Tracheophyta</taxon>
        <taxon>Spermatophyta</taxon>
        <taxon>Magnoliopsida</taxon>
        <taxon>Liliopsida</taxon>
        <taxon>Poales</taxon>
        <taxon>Poaceae</taxon>
        <taxon>PACMAD clade</taxon>
        <taxon>Panicoideae</taxon>
        <taxon>Panicodae</taxon>
        <taxon>Paniceae</taxon>
        <taxon>Dichantheliinae</taxon>
        <taxon>Dichanthelium</taxon>
    </lineage>
</organism>
<evidence type="ECO:0000256" key="1">
    <source>
        <dbReference type="SAM" id="MobiDB-lite"/>
    </source>
</evidence>
<keyword evidence="3" id="KW-1185">Reference proteome</keyword>
<reference evidence="2 3" key="1">
    <citation type="submission" date="2016-09" db="EMBL/GenBank/DDBJ databases">
        <title>The draft genome of Dichanthelium oligosanthes: A C3 panicoid grass species.</title>
        <authorList>
            <person name="Studer A.J."/>
            <person name="Schnable J.C."/>
            <person name="Brutnell T.P."/>
        </authorList>
    </citation>
    <scope>NUCLEOTIDE SEQUENCE [LARGE SCALE GENOMIC DNA]</scope>
    <source>
        <strain evidence="3">cv. Kellogg 1175</strain>
        <tissue evidence="2">Leaf</tissue>
    </source>
</reference>
<proteinExistence type="predicted"/>